<keyword evidence="1" id="KW-0732">Signal</keyword>
<dbReference type="OrthoDB" id="8904242at2"/>
<dbReference type="RefSeq" id="WP_127682519.1">
    <property type="nucleotide sequence ID" value="NZ_SACM01000002.1"/>
</dbReference>
<feature type="chain" id="PRO_5018664759" evidence="1">
    <location>
        <begin position="18"/>
        <end position="99"/>
    </location>
</feature>
<evidence type="ECO:0000256" key="1">
    <source>
        <dbReference type="SAM" id="SignalP"/>
    </source>
</evidence>
<protein>
    <submittedName>
        <fullName evidence="2">Uncharacterized protein</fullName>
    </submittedName>
</protein>
<dbReference type="AlphaFoldDB" id="A0A3S2XVW0"/>
<dbReference type="EMBL" id="SACM01000002">
    <property type="protein sequence ID" value="RVT86021.1"/>
    <property type="molecule type" value="Genomic_DNA"/>
</dbReference>
<keyword evidence="3" id="KW-1185">Reference proteome</keyword>
<accession>A0A3S2XVW0</accession>
<evidence type="ECO:0000313" key="2">
    <source>
        <dbReference type="EMBL" id="RVT86021.1"/>
    </source>
</evidence>
<organism evidence="2 3">
    <name type="scientific">Inhella crocodyli</name>
    <dbReference type="NCBI Taxonomy" id="2499851"/>
    <lineage>
        <taxon>Bacteria</taxon>
        <taxon>Pseudomonadati</taxon>
        <taxon>Pseudomonadota</taxon>
        <taxon>Betaproteobacteria</taxon>
        <taxon>Burkholderiales</taxon>
        <taxon>Sphaerotilaceae</taxon>
        <taxon>Inhella</taxon>
    </lineage>
</organism>
<name>A0A3S2XVW0_9BURK</name>
<sequence length="99" mass="10213">MKFALLALALTPALALATAPADKQLRSACAAQNAPKVVVSGANEFQFQYHQGKLRGEAKPGKQLACTEQQYTSYVASLDPAAALAANPTAAGKAPAKTK</sequence>
<reference evidence="2 3" key="1">
    <citation type="submission" date="2019-01" db="EMBL/GenBank/DDBJ databases">
        <authorList>
            <person name="Chen W.-M."/>
        </authorList>
    </citation>
    <scope>NUCLEOTIDE SEQUENCE [LARGE SCALE GENOMIC DNA]</scope>
    <source>
        <strain evidence="2 3">CCP-18</strain>
    </source>
</reference>
<evidence type="ECO:0000313" key="3">
    <source>
        <dbReference type="Proteomes" id="UP000288587"/>
    </source>
</evidence>
<dbReference type="Proteomes" id="UP000288587">
    <property type="component" value="Unassembled WGS sequence"/>
</dbReference>
<gene>
    <name evidence="2" type="ORF">EOD73_08215</name>
</gene>
<feature type="signal peptide" evidence="1">
    <location>
        <begin position="1"/>
        <end position="17"/>
    </location>
</feature>
<proteinExistence type="predicted"/>
<comment type="caution">
    <text evidence="2">The sequence shown here is derived from an EMBL/GenBank/DDBJ whole genome shotgun (WGS) entry which is preliminary data.</text>
</comment>